<keyword evidence="4" id="KW-1185">Reference proteome</keyword>
<reference evidence="3" key="3">
    <citation type="submission" date="2018-08" db="UniProtKB">
        <authorList>
            <consortium name="EnsemblPlants"/>
        </authorList>
    </citation>
    <scope>IDENTIFICATION</scope>
    <source>
        <strain evidence="3">cv. Bd21</strain>
    </source>
</reference>
<feature type="region of interest" description="Disordered" evidence="1">
    <location>
        <begin position="90"/>
        <end position="146"/>
    </location>
</feature>
<protein>
    <submittedName>
        <fullName evidence="2 3">Uncharacterized protein</fullName>
    </submittedName>
</protein>
<dbReference type="EMBL" id="CM000883">
    <property type="protein sequence ID" value="PNT64605.1"/>
    <property type="molecule type" value="Genomic_DNA"/>
</dbReference>
<organism evidence="2">
    <name type="scientific">Brachypodium distachyon</name>
    <name type="common">Purple false brome</name>
    <name type="synonym">Trachynia distachya</name>
    <dbReference type="NCBI Taxonomy" id="15368"/>
    <lineage>
        <taxon>Eukaryota</taxon>
        <taxon>Viridiplantae</taxon>
        <taxon>Streptophyta</taxon>
        <taxon>Embryophyta</taxon>
        <taxon>Tracheophyta</taxon>
        <taxon>Spermatophyta</taxon>
        <taxon>Magnoliopsida</taxon>
        <taxon>Liliopsida</taxon>
        <taxon>Poales</taxon>
        <taxon>Poaceae</taxon>
        <taxon>BOP clade</taxon>
        <taxon>Pooideae</taxon>
        <taxon>Stipodae</taxon>
        <taxon>Brachypodieae</taxon>
        <taxon>Brachypodium</taxon>
    </lineage>
</organism>
<evidence type="ECO:0000313" key="2">
    <source>
        <dbReference type="EMBL" id="PNT64605.1"/>
    </source>
</evidence>
<evidence type="ECO:0000313" key="3">
    <source>
        <dbReference type="EnsemblPlants" id="PNT64605"/>
    </source>
</evidence>
<gene>
    <name evidence="2" type="ORF">BRADI_4g30527v3</name>
</gene>
<accession>A0A2K2CRE5</accession>
<dbReference type="Proteomes" id="UP000008810">
    <property type="component" value="Chromosome 4"/>
</dbReference>
<dbReference type="EnsemblPlants" id="PNT64605">
    <property type="protein sequence ID" value="PNT64605"/>
    <property type="gene ID" value="BRADI_4g30527v3"/>
</dbReference>
<evidence type="ECO:0000313" key="4">
    <source>
        <dbReference type="Proteomes" id="UP000008810"/>
    </source>
</evidence>
<evidence type="ECO:0000256" key="1">
    <source>
        <dbReference type="SAM" id="MobiDB-lite"/>
    </source>
</evidence>
<reference evidence="2 3" key="1">
    <citation type="journal article" date="2010" name="Nature">
        <title>Genome sequencing and analysis of the model grass Brachypodium distachyon.</title>
        <authorList>
            <consortium name="International Brachypodium Initiative"/>
        </authorList>
    </citation>
    <scope>NUCLEOTIDE SEQUENCE [LARGE SCALE GENOMIC DNA]</scope>
    <source>
        <strain evidence="2 3">Bd21</strain>
    </source>
</reference>
<name>A0A2K2CRE5_BRADI</name>
<dbReference type="InParanoid" id="A0A2K2CRE5"/>
<proteinExistence type="predicted"/>
<sequence>MGNNIGAKRKGAKVMQLNGTLFRVKPPAAADVLGDHPGFQLLDGAWSGNLRVGARERLDSARLNFPELRRGCAHHSPPLHPSIDAKLHAIAGGGGLGERPGKRPGEELPPGRVPPHRPQQHPPLQPPAALRRHSQRRRAPRRLRPRRHEMLLHALFPRIDRLFGSRKVARYMRANELRRSPGHRSWQRAGCNYTIGSALFFLSRSCCIKWNLGRRPGEFLVGRRRCRWRACGRSGWGRGMKGSEGCRRRGRKRGRK</sequence>
<dbReference type="Gramene" id="PNT64605">
    <property type="protein sequence ID" value="PNT64605"/>
    <property type="gene ID" value="BRADI_4g30527v3"/>
</dbReference>
<reference evidence="2" key="2">
    <citation type="submission" date="2017-06" db="EMBL/GenBank/DDBJ databases">
        <title>WGS assembly of Brachypodium distachyon.</title>
        <authorList>
            <consortium name="The International Brachypodium Initiative"/>
            <person name="Lucas S."/>
            <person name="Harmon-Smith M."/>
            <person name="Lail K."/>
            <person name="Tice H."/>
            <person name="Grimwood J."/>
            <person name="Bruce D."/>
            <person name="Barry K."/>
            <person name="Shu S."/>
            <person name="Lindquist E."/>
            <person name="Wang M."/>
            <person name="Pitluck S."/>
            <person name="Vogel J.P."/>
            <person name="Garvin D.F."/>
            <person name="Mockler T.C."/>
            <person name="Schmutz J."/>
            <person name="Rokhsar D."/>
            <person name="Bevan M.W."/>
        </authorList>
    </citation>
    <scope>NUCLEOTIDE SEQUENCE</scope>
    <source>
        <strain evidence="2">Bd21</strain>
    </source>
</reference>
<dbReference type="AlphaFoldDB" id="A0A2K2CRE5"/>
<feature type="compositionally biased region" description="Basic residues" evidence="1">
    <location>
        <begin position="130"/>
        <end position="146"/>
    </location>
</feature>